<dbReference type="SUPFAM" id="SSF47473">
    <property type="entry name" value="EF-hand"/>
    <property type="match status" value="1"/>
</dbReference>
<dbReference type="PANTHER" id="PTHR10336">
    <property type="entry name" value="PHOSPHOINOSITIDE-SPECIFIC PHOSPHOLIPASE C FAMILY PROTEIN"/>
    <property type="match status" value="1"/>
</dbReference>
<dbReference type="SMART" id="SM00148">
    <property type="entry name" value="PLCXc"/>
    <property type="match status" value="1"/>
</dbReference>
<dbReference type="GO" id="GO:0051209">
    <property type="term" value="P:release of sequestered calcium ion into cytosol"/>
    <property type="evidence" value="ECO:0007669"/>
    <property type="project" value="TreeGrafter"/>
</dbReference>
<evidence type="ECO:0000256" key="11">
    <source>
        <dbReference type="RuleBase" id="RU361133"/>
    </source>
</evidence>
<keyword evidence="9" id="KW-0472">Membrane</keyword>
<name>A0A834T978_9FABA</name>
<dbReference type="SMART" id="SM00149">
    <property type="entry name" value="PLCYc"/>
    <property type="match status" value="1"/>
</dbReference>
<evidence type="ECO:0000313" key="16">
    <source>
        <dbReference type="Proteomes" id="UP000634136"/>
    </source>
</evidence>
<dbReference type="InterPro" id="IPR000909">
    <property type="entry name" value="PLipase_C_PInositol-sp_X_dom"/>
</dbReference>
<dbReference type="InterPro" id="IPR001711">
    <property type="entry name" value="PLipase_C_Pinositol-sp_Y"/>
</dbReference>
<dbReference type="GO" id="GO:0005886">
    <property type="term" value="C:plasma membrane"/>
    <property type="evidence" value="ECO:0007669"/>
    <property type="project" value="UniProtKB-SubCell"/>
</dbReference>
<dbReference type="Pfam" id="PF00388">
    <property type="entry name" value="PI-PLC-X"/>
    <property type="match status" value="1"/>
</dbReference>
<evidence type="ECO:0000256" key="2">
    <source>
        <dbReference type="ARBA" id="ARBA00001913"/>
    </source>
</evidence>
<dbReference type="Pfam" id="PF00387">
    <property type="entry name" value="PI-PLC-Y"/>
    <property type="match status" value="1"/>
</dbReference>
<comment type="caution">
    <text evidence="15">The sequence shown here is derived from an EMBL/GenBank/DDBJ whole genome shotgun (WGS) entry which is preliminary data.</text>
</comment>
<dbReference type="PANTHER" id="PTHR10336:SF154">
    <property type="entry name" value="PHOSPHOINOSITIDE PHOSPHOLIPASE C 2"/>
    <property type="match status" value="1"/>
</dbReference>
<dbReference type="CDD" id="cd00275">
    <property type="entry name" value="C2_PLC_like"/>
    <property type="match status" value="1"/>
</dbReference>
<evidence type="ECO:0000256" key="10">
    <source>
        <dbReference type="ARBA" id="ARBA00023224"/>
    </source>
</evidence>
<evidence type="ECO:0000256" key="4">
    <source>
        <dbReference type="ARBA" id="ARBA00012368"/>
    </source>
</evidence>
<keyword evidence="16" id="KW-1185">Reference proteome</keyword>
<evidence type="ECO:0000313" key="15">
    <source>
        <dbReference type="EMBL" id="KAF7816482.1"/>
    </source>
</evidence>
<evidence type="ECO:0000256" key="5">
    <source>
        <dbReference type="ARBA" id="ARBA00022475"/>
    </source>
</evidence>
<accession>A0A834T978</accession>
<keyword evidence="10" id="KW-0807">Transducer</keyword>
<dbReference type="PROSITE" id="PS50007">
    <property type="entry name" value="PIPLC_X_DOMAIN"/>
    <property type="match status" value="1"/>
</dbReference>
<dbReference type="InterPro" id="IPR011992">
    <property type="entry name" value="EF-hand-dom_pair"/>
</dbReference>
<evidence type="ECO:0000256" key="3">
    <source>
        <dbReference type="ARBA" id="ARBA00004202"/>
    </source>
</evidence>
<feature type="domain" description="C2" evidence="13">
    <location>
        <begin position="400"/>
        <end position="529"/>
    </location>
</feature>
<keyword evidence="8 11" id="KW-0443">Lipid metabolism</keyword>
<dbReference type="SUPFAM" id="SSF51695">
    <property type="entry name" value="PLC-like phosphodiesterases"/>
    <property type="match status" value="1"/>
</dbReference>
<dbReference type="InterPro" id="IPR015359">
    <property type="entry name" value="PLC_EF-hand-like"/>
</dbReference>
<comment type="subcellular location">
    <subcellularLocation>
        <location evidence="3">Cell membrane</location>
        <topology evidence="3">Peripheral membrane protein</topology>
    </subcellularLocation>
</comment>
<feature type="compositionally biased region" description="Acidic residues" evidence="12">
    <location>
        <begin position="296"/>
        <end position="310"/>
    </location>
</feature>
<evidence type="ECO:0000256" key="12">
    <source>
        <dbReference type="SAM" id="MobiDB-lite"/>
    </source>
</evidence>
<sequence length="547" mass="62505">MSKQTYRVCCCSRRFKLGQSEAPPEIKALFEHYSENNVMNAAHLQRFFKEVQKQEKATEEEAQAIIDGFQHLNIFHRKGFNLESFFKYLFSDSNPPLSPSLGVHHDMTAPLSHYYVFTGHNSYLTGNQLSSDCSDAPIITALQRGVRVIELDIWPNSTKDGVDVLHGRTLTTPVELIKCLRSIKQYAFVASEYPVVITLEDHLTPDLQAKVAEMVTQTFGDILFCPGSEALKEFPSPESLKKRIIISTKPPKEYLQAKEVKEKEDDLQKEKASGDEEAWGKEVPSLKGGTIADYKDNEDEEDDDEEELDEDKSNQNSASEYRRLIAIHAGKPKGGLEECLKVDPDRVRRLSLSEQQLEKAAETHGKDIVRFTQRNLLRVYPKGTRITSSNYNPLIGWMHGAQMVAFNMQVCALFDFLESLKVTTYMGEGWYNDFKHTHFDQFSPPDFYARVGIAGVVADTIMKKTKTLEDNWLPSWNEVFEFPLTVPELALLRIEVHEYDMSEKDDFGGQTCLPVSELSYGIRAVPLYSRKGEKYNHVKLLMRFEFY</sequence>
<dbReference type="OrthoDB" id="269822at2759"/>
<gene>
    <name evidence="15" type="ORF">G2W53_030451</name>
</gene>
<dbReference type="InterPro" id="IPR001192">
    <property type="entry name" value="PI-PLC_fam"/>
</dbReference>
<evidence type="ECO:0000256" key="7">
    <source>
        <dbReference type="ARBA" id="ARBA00022963"/>
    </source>
</evidence>
<comment type="catalytic activity">
    <reaction evidence="1 11">
        <text>a 1,2-diacyl-sn-glycero-3-phospho-(1D-myo-inositol-4,5-bisphosphate) + H2O = 1D-myo-inositol 1,4,5-trisphosphate + a 1,2-diacyl-sn-glycerol + H(+)</text>
        <dbReference type="Rhea" id="RHEA:33179"/>
        <dbReference type="ChEBI" id="CHEBI:15377"/>
        <dbReference type="ChEBI" id="CHEBI:15378"/>
        <dbReference type="ChEBI" id="CHEBI:17815"/>
        <dbReference type="ChEBI" id="CHEBI:58456"/>
        <dbReference type="ChEBI" id="CHEBI:203600"/>
        <dbReference type="EC" id="3.1.4.11"/>
    </reaction>
</comment>
<dbReference type="Gene3D" id="2.60.40.150">
    <property type="entry name" value="C2 domain"/>
    <property type="match status" value="1"/>
</dbReference>
<dbReference type="Proteomes" id="UP000634136">
    <property type="component" value="Unassembled WGS sequence"/>
</dbReference>
<comment type="cofactor">
    <cofactor evidence="2">
        <name>Ca(2+)</name>
        <dbReference type="ChEBI" id="CHEBI:29108"/>
    </cofactor>
</comment>
<dbReference type="Gene3D" id="1.10.238.10">
    <property type="entry name" value="EF-hand"/>
    <property type="match status" value="1"/>
</dbReference>
<feature type="domain" description="PI-PLC Y-box" evidence="14">
    <location>
        <begin position="351"/>
        <end position="409"/>
    </location>
</feature>
<evidence type="ECO:0000259" key="14">
    <source>
        <dbReference type="PROSITE" id="PS50008"/>
    </source>
</evidence>
<dbReference type="GO" id="GO:0004435">
    <property type="term" value="F:phosphatidylinositol-4,5-bisphosphate phospholipase C activity"/>
    <property type="evidence" value="ECO:0007669"/>
    <property type="project" value="UniProtKB-EC"/>
</dbReference>
<evidence type="ECO:0000256" key="1">
    <source>
        <dbReference type="ARBA" id="ARBA00001195"/>
    </source>
</evidence>
<dbReference type="InterPro" id="IPR017946">
    <property type="entry name" value="PLC-like_Pdiesterase_TIM-brl"/>
</dbReference>
<dbReference type="Pfam" id="PF00168">
    <property type="entry name" value="C2"/>
    <property type="match status" value="1"/>
</dbReference>
<evidence type="ECO:0000256" key="9">
    <source>
        <dbReference type="ARBA" id="ARBA00023136"/>
    </source>
</evidence>
<dbReference type="EC" id="3.1.4.11" evidence="4 11"/>
<dbReference type="SUPFAM" id="SSF49562">
    <property type="entry name" value="C2 domain (Calcium/lipid-binding domain, CaLB)"/>
    <property type="match status" value="1"/>
</dbReference>
<keyword evidence="6 11" id="KW-0378">Hydrolase</keyword>
<evidence type="ECO:0000256" key="6">
    <source>
        <dbReference type="ARBA" id="ARBA00022801"/>
    </source>
</evidence>
<dbReference type="GO" id="GO:0048015">
    <property type="term" value="P:phosphatidylinositol-mediated signaling"/>
    <property type="evidence" value="ECO:0007669"/>
    <property type="project" value="TreeGrafter"/>
</dbReference>
<dbReference type="PRINTS" id="PR00390">
    <property type="entry name" value="PHPHLIPASEC"/>
</dbReference>
<dbReference type="GO" id="GO:0006950">
    <property type="term" value="P:response to stress"/>
    <property type="evidence" value="ECO:0007669"/>
    <property type="project" value="UniProtKB-ARBA"/>
</dbReference>
<dbReference type="PROSITE" id="PS50008">
    <property type="entry name" value="PIPLC_Y_DOMAIN"/>
    <property type="match status" value="1"/>
</dbReference>
<dbReference type="InterPro" id="IPR000008">
    <property type="entry name" value="C2_dom"/>
</dbReference>
<proteinExistence type="predicted"/>
<reference evidence="15" key="1">
    <citation type="submission" date="2020-09" db="EMBL/GenBank/DDBJ databases">
        <title>Genome-Enabled Discovery of Anthraquinone Biosynthesis in Senna tora.</title>
        <authorList>
            <person name="Kang S.-H."/>
            <person name="Pandey R.P."/>
            <person name="Lee C.-M."/>
            <person name="Sim J.-S."/>
            <person name="Jeong J.-T."/>
            <person name="Choi B.-S."/>
            <person name="Jung M."/>
            <person name="Ginzburg D."/>
            <person name="Zhao K."/>
            <person name="Won S.Y."/>
            <person name="Oh T.-J."/>
            <person name="Yu Y."/>
            <person name="Kim N.-H."/>
            <person name="Lee O.R."/>
            <person name="Lee T.-H."/>
            <person name="Bashyal P."/>
            <person name="Kim T.-S."/>
            <person name="Lee W.-H."/>
            <person name="Kawkins C."/>
            <person name="Kim C.-K."/>
            <person name="Kim J.S."/>
            <person name="Ahn B.O."/>
            <person name="Rhee S.Y."/>
            <person name="Sohng J.K."/>
        </authorList>
    </citation>
    <scope>NUCLEOTIDE SEQUENCE</scope>
    <source>
        <tissue evidence="15">Leaf</tissue>
    </source>
</reference>
<dbReference type="PROSITE" id="PS50004">
    <property type="entry name" value="C2"/>
    <property type="match status" value="1"/>
</dbReference>
<feature type="compositionally biased region" description="Basic and acidic residues" evidence="12">
    <location>
        <begin position="256"/>
        <end position="280"/>
    </location>
</feature>
<organism evidence="15 16">
    <name type="scientific">Senna tora</name>
    <dbReference type="NCBI Taxonomy" id="362788"/>
    <lineage>
        <taxon>Eukaryota</taxon>
        <taxon>Viridiplantae</taxon>
        <taxon>Streptophyta</taxon>
        <taxon>Embryophyta</taxon>
        <taxon>Tracheophyta</taxon>
        <taxon>Spermatophyta</taxon>
        <taxon>Magnoliopsida</taxon>
        <taxon>eudicotyledons</taxon>
        <taxon>Gunneridae</taxon>
        <taxon>Pentapetalae</taxon>
        <taxon>rosids</taxon>
        <taxon>fabids</taxon>
        <taxon>Fabales</taxon>
        <taxon>Fabaceae</taxon>
        <taxon>Caesalpinioideae</taxon>
        <taxon>Cassia clade</taxon>
        <taxon>Senna</taxon>
    </lineage>
</organism>
<evidence type="ECO:0000259" key="13">
    <source>
        <dbReference type="PROSITE" id="PS50004"/>
    </source>
</evidence>
<dbReference type="FunFam" id="2.60.40.150:FF:000060">
    <property type="entry name" value="Phosphoinositide phospholipase C"/>
    <property type="match status" value="1"/>
</dbReference>
<protein>
    <recommendedName>
        <fullName evidence="4 11">Phosphoinositide phospholipase C</fullName>
        <ecNumber evidence="4 11">3.1.4.11</ecNumber>
    </recommendedName>
</protein>
<keyword evidence="5" id="KW-1003">Cell membrane</keyword>
<dbReference type="InterPro" id="IPR035892">
    <property type="entry name" value="C2_domain_sf"/>
</dbReference>
<dbReference type="Pfam" id="PF09279">
    <property type="entry name" value="EF-hand_like"/>
    <property type="match status" value="1"/>
</dbReference>
<dbReference type="GO" id="GO:0016042">
    <property type="term" value="P:lipid catabolic process"/>
    <property type="evidence" value="ECO:0007669"/>
    <property type="project" value="UniProtKB-KW"/>
</dbReference>
<keyword evidence="7 11" id="KW-0442">Lipid degradation</keyword>
<dbReference type="EMBL" id="JAAIUW010000009">
    <property type="protein sequence ID" value="KAF7816482.1"/>
    <property type="molecule type" value="Genomic_DNA"/>
</dbReference>
<dbReference type="AlphaFoldDB" id="A0A834T978"/>
<dbReference type="SMART" id="SM00239">
    <property type="entry name" value="C2"/>
    <property type="match status" value="1"/>
</dbReference>
<dbReference type="Gene3D" id="3.20.20.190">
    <property type="entry name" value="Phosphatidylinositol (PI) phosphodiesterase"/>
    <property type="match status" value="1"/>
</dbReference>
<feature type="region of interest" description="Disordered" evidence="12">
    <location>
        <begin position="256"/>
        <end position="317"/>
    </location>
</feature>
<evidence type="ECO:0000256" key="8">
    <source>
        <dbReference type="ARBA" id="ARBA00023098"/>
    </source>
</evidence>